<dbReference type="EMBL" id="AB537179">
    <property type="protein sequence ID" value="BAJ11650.1"/>
    <property type="molecule type" value="mRNA"/>
</dbReference>
<dbReference type="InterPro" id="IPR035595">
    <property type="entry name" value="UDP_glycos_trans_CS"/>
</dbReference>
<comment type="similarity">
    <text evidence="1 3">Belongs to the UDP-glycosyltransferase family.</text>
</comment>
<dbReference type="PANTHER" id="PTHR48048:SF45">
    <property type="entry name" value="GLYCOSYLTRANSFERASE"/>
    <property type="match status" value="1"/>
</dbReference>
<protein>
    <recommendedName>
        <fullName evidence="4">Glycosyltransferase</fullName>
        <ecNumber evidence="4">2.4.1.-</ecNumber>
    </recommendedName>
</protein>
<sequence length="482" mass="53797">MKIAELVIIPAPGLTHLMSTVEAAKLLLERDDRLSITLLVMKYPNDTAVDNYTQKISSNSDLTSSLRFLNLPDQDQIVASDTLLFDLIDIQIVNVRDILCNLVRQSSPRIAGIVTDMFCTKFIDVANEFHLPTYIFFTSGTCSLSLFCHLASLKFEYNQDLNQYKNSDAALSVPCLSIPVPVKVFPAILVNGWPIGEIALNCFKRFEETRGIMVNTFYELESYAIQSLSDGKTPKIYPIGPVLNFGHRVESSKGQSYDEEIKKWLDDQPDSSVVFLCFGSKGSFEVPQLKEIASALEKCGHRFLWSIRKPGPKGIMQFPTEYENFQDILPDGFLERTKGTGKLIGWAPQLAVLSHPAVGGFVSHCGWNSTLESIWCGVPVATFPLHAEQQLNAFELVKELGMAEAIRLDYNRHFLGESDEEEIVGSEEIEAAIRRLMAADGSSGIRQKVKEMQKKSRMALLEGGSSYNSQNIFIDDVIKNIS</sequence>
<evidence type="ECO:0000256" key="3">
    <source>
        <dbReference type="RuleBase" id="RU003718"/>
    </source>
</evidence>
<evidence type="ECO:0000256" key="4">
    <source>
        <dbReference type="RuleBase" id="RU362057"/>
    </source>
</evidence>
<gene>
    <name evidence="5" type="primary">ScUGT2</name>
</gene>
<dbReference type="InterPro" id="IPR002213">
    <property type="entry name" value="UDP_glucos_trans"/>
</dbReference>
<dbReference type="Pfam" id="PF00201">
    <property type="entry name" value="UDPGT"/>
    <property type="match status" value="1"/>
</dbReference>
<reference evidence="5" key="1">
    <citation type="journal article" date="2010" name="Planta">
        <title>UDP-glucose:3-deoxyanthocyanidin 5-O-glucosyltransferase from Sinningia cardinalis.</title>
        <authorList>
            <person name="Nakatsuka T."/>
            <person name="Nishihara M."/>
        </authorList>
    </citation>
    <scope>NUCLEOTIDE SEQUENCE</scope>
</reference>
<evidence type="ECO:0000313" key="5">
    <source>
        <dbReference type="EMBL" id="BAJ11650.1"/>
    </source>
</evidence>
<name>D7URL6_9LAMI</name>
<proteinExistence type="evidence at transcript level"/>
<dbReference type="SUPFAM" id="SSF53756">
    <property type="entry name" value="UDP-Glycosyltransferase/glycogen phosphorylase"/>
    <property type="match status" value="1"/>
</dbReference>
<dbReference type="EC" id="2.4.1.-" evidence="4"/>
<dbReference type="AlphaFoldDB" id="D7URL6"/>
<keyword evidence="3" id="KW-0328">Glycosyltransferase</keyword>
<dbReference type="CAZy" id="GT1">
    <property type="family name" value="Glycosyltransferase Family 1"/>
</dbReference>
<dbReference type="CDD" id="cd03784">
    <property type="entry name" value="GT1_Gtf-like"/>
    <property type="match status" value="1"/>
</dbReference>
<dbReference type="PROSITE" id="PS00375">
    <property type="entry name" value="UDPGT"/>
    <property type="match status" value="1"/>
</dbReference>
<dbReference type="Gene3D" id="3.40.50.2000">
    <property type="entry name" value="Glycogen Phosphorylase B"/>
    <property type="match status" value="2"/>
</dbReference>
<dbReference type="GO" id="GO:0035251">
    <property type="term" value="F:UDP-glucosyltransferase activity"/>
    <property type="evidence" value="ECO:0007669"/>
    <property type="project" value="InterPro"/>
</dbReference>
<keyword evidence="2 3" id="KW-0808">Transferase</keyword>
<evidence type="ECO:0000256" key="2">
    <source>
        <dbReference type="ARBA" id="ARBA00022679"/>
    </source>
</evidence>
<evidence type="ECO:0000256" key="1">
    <source>
        <dbReference type="ARBA" id="ARBA00009995"/>
    </source>
</evidence>
<accession>D7URL6</accession>
<dbReference type="InterPro" id="IPR050481">
    <property type="entry name" value="UDP-glycosyltransf_plant"/>
</dbReference>
<dbReference type="FunFam" id="3.40.50.2000:FF:000056">
    <property type="entry name" value="Glycosyltransferase"/>
    <property type="match status" value="1"/>
</dbReference>
<dbReference type="PANTHER" id="PTHR48048">
    <property type="entry name" value="GLYCOSYLTRANSFERASE"/>
    <property type="match status" value="1"/>
</dbReference>
<organism evidence="5">
    <name type="scientific">Sinningia cardinalis</name>
    <dbReference type="NCBI Taxonomy" id="189007"/>
    <lineage>
        <taxon>Eukaryota</taxon>
        <taxon>Viridiplantae</taxon>
        <taxon>Streptophyta</taxon>
        <taxon>Embryophyta</taxon>
        <taxon>Tracheophyta</taxon>
        <taxon>Spermatophyta</taxon>
        <taxon>Magnoliopsida</taxon>
        <taxon>eudicotyledons</taxon>
        <taxon>Gunneridae</taxon>
        <taxon>Pentapetalae</taxon>
        <taxon>asterids</taxon>
        <taxon>lamiids</taxon>
        <taxon>Lamiales</taxon>
        <taxon>Gesneriaceae</taxon>
        <taxon>Gesnerioideae</taxon>
        <taxon>Gesnerieae</taxon>
        <taxon>Ligeriinae</taxon>
        <taxon>Sinningia</taxon>
    </lineage>
</organism>